<protein>
    <submittedName>
        <fullName evidence="2">Uncharacterized protein</fullName>
    </submittedName>
</protein>
<sequence length="192" mass="21759">MCLLIYFLWSVILLGKGGQCDLTWDKVYGMLSAKLDTIVLDQNIMNKEIKDLMTSMNATNQQVISSEKRLDEAGTLSQQMVVFQERLDNMDSHVKDVAAAEVGRRTHLSRRGLEQEKAAAQSLSARVEILDKNHNIIKYEVDVFVGTLHKELNETGMQISKLEHDMLHNASSLFEMVESLKEAQSDIKSEMK</sequence>
<gene>
    <name evidence="2" type="ORF">DPMN_188228</name>
</gene>
<reference evidence="2" key="1">
    <citation type="journal article" date="2019" name="bioRxiv">
        <title>The Genome of the Zebra Mussel, Dreissena polymorpha: A Resource for Invasive Species Research.</title>
        <authorList>
            <person name="McCartney M.A."/>
            <person name="Auch B."/>
            <person name="Kono T."/>
            <person name="Mallez S."/>
            <person name="Zhang Y."/>
            <person name="Obille A."/>
            <person name="Becker A."/>
            <person name="Abrahante J.E."/>
            <person name="Garbe J."/>
            <person name="Badalamenti J.P."/>
            <person name="Herman A."/>
            <person name="Mangelson H."/>
            <person name="Liachko I."/>
            <person name="Sullivan S."/>
            <person name="Sone E.D."/>
            <person name="Koren S."/>
            <person name="Silverstein K.A.T."/>
            <person name="Beckman K.B."/>
            <person name="Gohl D.M."/>
        </authorList>
    </citation>
    <scope>NUCLEOTIDE SEQUENCE</scope>
    <source>
        <strain evidence="2">Duluth1</strain>
        <tissue evidence="2">Whole animal</tissue>
    </source>
</reference>
<organism evidence="2 3">
    <name type="scientific">Dreissena polymorpha</name>
    <name type="common">Zebra mussel</name>
    <name type="synonym">Mytilus polymorpha</name>
    <dbReference type="NCBI Taxonomy" id="45954"/>
    <lineage>
        <taxon>Eukaryota</taxon>
        <taxon>Metazoa</taxon>
        <taxon>Spiralia</taxon>
        <taxon>Lophotrochozoa</taxon>
        <taxon>Mollusca</taxon>
        <taxon>Bivalvia</taxon>
        <taxon>Autobranchia</taxon>
        <taxon>Heteroconchia</taxon>
        <taxon>Euheterodonta</taxon>
        <taxon>Imparidentia</taxon>
        <taxon>Neoheterodontei</taxon>
        <taxon>Myida</taxon>
        <taxon>Dreissenoidea</taxon>
        <taxon>Dreissenidae</taxon>
        <taxon>Dreissena</taxon>
    </lineage>
</organism>
<reference evidence="2" key="2">
    <citation type="submission" date="2020-11" db="EMBL/GenBank/DDBJ databases">
        <authorList>
            <person name="McCartney M.A."/>
            <person name="Auch B."/>
            <person name="Kono T."/>
            <person name="Mallez S."/>
            <person name="Becker A."/>
            <person name="Gohl D.M."/>
            <person name="Silverstein K.A.T."/>
            <person name="Koren S."/>
            <person name="Bechman K.B."/>
            <person name="Herman A."/>
            <person name="Abrahante J.E."/>
            <person name="Garbe J."/>
        </authorList>
    </citation>
    <scope>NUCLEOTIDE SEQUENCE</scope>
    <source>
        <strain evidence="2">Duluth1</strain>
        <tissue evidence="2">Whole animal</tissue>
    </source>
</reference>
<evidence type="ECO:0000313" key="2">
    <source>
        <dbReference type="EMBL" id="KAH3753588.1"/>
    </source>
</evidence>
<comment type="caution">
    <text evidence="2">The sequence shown here is derived from an EMBL/GenBank/DDBJ whole genome shotgun (WGS) entry which is preliminary data.</text>
</comment>
<dbReference type="Proteomes" id="UP000828390">
    <property type="component" value="Unassembled WGS sequence"/>
</dbReference>
<accession>A0A9D4DR89</accession>
<evidence type="ECO:0000256" key="1">
    <source>
        <dbReference type="SAM" id="SignalP"/>
    </source>
</evidence>
<feature type="signal peptide" evidence="1">
    <location>
        <begin position="1"/>
        <end position="17"/>
    </location>
</feature>
<keyword evidence="1" id="KW-0732">Signal</keyword>
<evidence type="ECO:0000313" key="3">
    <source>
        <dbReference type="Proteomes" id="UP000828390"/>
    </source>
</evidence>
<proteinExistence type="predicted"/>
<feature type="chain" id="PRO_5039512151" evidence="1">
    <location>
        <begin position="18"/>
        <end position="192"/>
    </location>
</feature>
<dbReference type="EMBL" id="JAIWYP010000010">
    <property type="protein sequence ID" value="KAH3753588.1"/>
    <property type="molecule type" value="Genomic_DNA"/>
</dbReference>
<name>A0A9D4DR89_DREPO</name>
<keyword evidence="3" id="KW-1185">Reference proteome</keyword>
<dbReference type="AlphaFoldDB" id="A0A9D4DR89"/>